<proteinExistence type="predicted"/>
<keyword evidence="2" id="KW-0472">Membrane</keyword>
<comment type="caution">
    <text evidence="4">The sequence shown here is derived from an EMBL/GenBank/DDBJ whole genome shotgun (WGS) entry which is preliminary data.</text>
</comment>
<keyword evidence="5" id="KW-1185">Reference proteome</keyword>
<evidence type="ECO:0000259" key="3">
    <source>
        <dbReference type="PROSITE" id="PS51767"/>
    </source>
</evidence>
<organism evidence="4 5">
    <name type="scientific">Sporothrix bragantina</name>
    <dbReference type="NCBI Taxonomy" id="671064"/>
    <lineage>
        <taxon>Eukaryota</taxon>
        <taxon>Fungi</taxon>
        <taxon>Dikarya</taxon>
        <taxon>Ascomycota</taxon>
        <taxon>Pezizomycotina</taxon>
        <taxon>Sordariomycetes</taxon>
        <taxon>Sordariomycetidae</taxon>
        <taxon>Ophiostomatales</taxon>
        <taxon>Ophiostomataceae</taxon>
        <taxon>Sporothrix</taxon>
    </lineage>
</organism>
<evidence type="ECO:0000313" key="5">
    <source>
        <dbReference type="Proteomes" id="UP001642406"/>
    </source>
</evidence>
<dbReference type="Gene3D" id="2.40.70.10">
    <property type="entry name" value="Acid Proteases"/>
    <property type="match status" value="2"/>
</dbReference>
<evidence type="ECO:0000313" key="4">
    <source>
        <dbReference type="EMBL" id="CAK7210117.1"/>
    </source>
</evidence>
<dbReference type="Proteomes" id="UP001642406">
    <property type="component" value="Unassembled WGS sequence"/>
</dbReference>
<feature type="region of interest" description="Disordered" evidence="1">
    <location>
        <begin position="458"/>
        <end position="478"/>
    </location>
</feature>
<feature type="transmembrane region" description="Helical" evidence="2">
    <location>
        <begin position="426"/>
        <end position="449"/>
    </location>
</feature>
<dbReference type="PROSITE" id="PS51767">
    <property type="entry name" value="PEPTIDASE_A1"/>
    <property type="match status" value="1"/>
</dbReference>
<protein>
    <recommendedName>
        <fullName evidence="3">Peptidase A1 domain-containing protein</fullName>
    </recommendedName>
</protein>
<dbReference type="InterPro" id="IPR033121">
    <property type="entry name" value="PEPTIDASE_A1"/>
</dbReference>
<keyword evidence="2" id="KW-0812">Transmembrane</keyword>
<dbReference type="InterPro" id="IPR021109">
    <property type="entry name" value="Peptidase_aspartic_dom_sf"/>
</dbReference>
<accession>A0ABP0AS72</accession>
<feature type="domain" description="Peptidase A1" evidence="3">
    <location>
        <begin position="4"/>
        <end position="374"/>
    </location>
</feature>
<evidence type="ECO:0000256" key="2">
    <source>
        <dbReference type="SAM" id="Phobius"/>
    </source>
</evidence>
<reference evidence="4 5" key="1">
    <citation type="submission" date="2024-01" db="EMBL/GenBank/DDBJ databases">
        <authorList>
            <person name="Allen C."/>
            <person name="Tagirdzhanova G."/>
        </authorList>
    </citation>
    <scope>NUCLEOTIDE SEQUENCE [LARGE SCALE GENOMIC DNA]</scope>
</reference>
<keyword evidence="2" id="KW-1133">Transmembrane helix</keyword>
<sequence length="542" mass="58572">MVARGMNMSIGSPPQSMAFLPMMPLNNTVIYGTDGHCLTGSPGVGPWTDTACTTFRGGAYDPLASSSKTNVASNAYPYDGASDPVLGGTTYPQFSHMADNLRLNGNITLDGFPLGVALSDWGEQAYTPMMGIGLGTNSTLLNWLVSSGQIASRSWSYFWGRATVPGASSTPSEQLDGSVVFGGYDRAKVTGDKFTQPMTSSEPNCPSQLVVTITNIELNFSNGSDASIFPASSSTAITACLTPALSTLMWIPFDPYFDKMMNLTNNNVYDIGRSVGIYYWNMRYESTKFEPYDGDLTITLQSGLSVRIPNQQLVQPHTSIDQTTGAILVNNTGPDLLLDSLQNVQATKLAQLGWQFFSAAYLLVNQDAHEFTLWEANPTTAEDLVAIDETGTEITNFCTSSTSSNSTSGSTDFSSKSSGAKLSTGAIAGGVVAGVAVIGVVVGILIWWLRRRRNRRDKASMHPSSASPRHFRAVNADQTPSDYGSSVVYFKSELDGYDKRKKQVVYDEVHEMYTKRNSDMKHVVLNDAAPAYSPTVRHELQG</sequence>
<name>A0ABP0AS72_9PEZI</name>
<evidence type="ECO:0000256" key="1">
    <source>
        <dbReference type="SAM" id="MobiDB-lite"/>
    </source>
</evidence>
<gene>
    <name evidence="4" type="ORF">SBRCBS47491_000662</name>
</gene>
<dbReference type="SUPFAM" id="SSF50630">
    <property type="entry name" value="Acid proteases"/>
    <property type="match status" value="1"/>
</dbReference>
<dbReference type="EMBL" id="CAWUHC010000004">
    <property type="protein sequence ID" value="CAK7210117.1"/>
    <property type="molecule type" value="Genomic_DNA"/>
</dbReference>